<dbReference type="Proteomes" id="UP000257479">
    <property type="component" value="Unassembled WGS sequence"/>
</dbReference>
<proteinExistence type="predicted"/>
<dbReference type="PANTHER" id="PTHR43698:SF1">
    <property type="entry name" value="BLL4564 PROTEIN"/>
    <property type="match status" value="1"/>
</dbReference>
<name>A0A0F0LV72_9MICO</name>
<dbReference type="AlphaFoldDB" id="A0A0F0LV72"/>
<evidence type="ECO:0000313" key="5">
    <source>
        <dbReference type="Proteomes" id="UP000257479"/>
    </source>
</evidence>
<dbReference type="Proteomes" id="UP000033451">
    <property type="component" value="Unassembled WGS sequence"/>
</dbReference>
<dbReference type="Gene3D" id="2.60.120.10">
    <property type="entry name" value="Jelly Rolls"/>
    <property type="match status" value="1"/>
</dbReference>
<dbReference type="CDD" id="cd02233">
    <property type="entry name" value="cupin_HNL-like"/>
    <property type="match status" value="1"/>
</dbReference>
<dbReference type="SUPFAM" id="SSF51182">
    <property type="entry name" value="RmlC-like cupins"/>
    <property type="match status" value="1"/>
</dbReference>
<reference evidence="2 5" key="2">
    <citation type="journal article" date="2018" name="Nat. Biotechnol.">
        <title>A standardized bacterial taxonomy based on genome phylogeny substantially revises the tree of life.</title>
        <authorList>
            <person name="Parks D.H."/>
            <person name="Chuvochina M."/>
            <person name="Waite D.W."/>
            <person name="Rinke C."/>
            <person name="Skarshewski A."/>
            <person name="Chaumeil P.A."/>
            <person name="Hugenholtz P."/>
        </authorList>
    </citation>
    <scope>NUCLEOTIDE SEQUENCE [LARGE SCALE GENOMIC DNA]</scope>
    <source>
        <strain evidence="2">UBA9152</strain>
    </source>
</reference>
<dbReference type="InterPro" id="IPR013096">
    <property type="entry name" value="Cupin_2"/>
</dbReference>
<dbReference type="RefSeq" id="WP_045247785.1">
    <property type="nucleotide sequence ID" value="NZ_DAIQHQ010000001.1"/>
</dbReference>
<gene>
    <name evidence="2" type="ORF">DCP95_07150</name>
    <name evidence="3" type="ORF">RR49_01875</name>
</gene>
<evidence type="ECO:0000313" key="2">
    <source>
        <dbReference type="EMBL" id="HAN24334.1"/>
    </source>
</evidence>
<keyword evidence="4" id="KW-1185">Reference proteome</keyword>
<dbReference type="InterPro" id="IPR047263">
    <property type="entry name" value="HNL-like_cupin"/>
</dbReference>
<organism evidence="3 4">
    <name type="scientific">Microbacterium ginsengisoli</name>
    <dbReference type="NCBI Taxonomy" id="400772"/>
    <lineage>
        <taxon>Bacteria</taxon>
        <taxon>Bacillati</taxon>
        <taxon>Actinomycetota</taxon>
        <taxon>Actinomycetes</taxon>
        <taxon>Micrococcales</taxon>
        <taxon>Microbacteriaceae</taxon>
        <taxon>Microbacterium</taxon>
    </lineage>
</organism>
<accession>A0A0F0LV72</accession>
<dbReference type="OrthoDB" id="9802489at2"/>
<dbReference type="EMBL" id="DMNG01000122">
    <property type="protein sequence ID" value="HAN24334.1"/>
    <property type="molecule type" value="Genomic_DNA"/>
</dbReference>
<evidence type="ECO:0000313" key="3">
    <source>
        <dbReference type="EMBL" id="KJL36195.1"/>
    </source>
</evidence>
<dbReference type="InterPro" id="IPR011051">
    <property type="entry name" value="RmlC_Cupin_sf"/>
</dbReference>
<comment type="caution">
    <text evidence="3">The sequence shown here is derived from an EMBL/GenBank/DDBJ whole genome shotgun (WGS) entry which is preliminary data.</text>
</comment>
<dbReference type="EMBL" id="JYIY01000075">
    <property type="protein sequence ID" value="KJL36195.1"/>
    <property type="molecule type" value="Genomic_DNA"/>
</dbReference>
<sequence>MSTTKFPVAPTFRGPAEWFDGDVYVNAHYTGVAPSRARLNLVRFMPGAHTAWHRHAVGQVLHVTDGLGWVQSRGGELIELRPGDTVFTPAGEWHWHGASAQNAMCHLALWEAPLEEGVPETEWGAKLTDDEYPA</sequence>
<reference evidence="3 4" key="1">
    <citation type="submission" date="2015-02" db="EMBL/GenBank/DDBJ databases">
        <title>Draft genome sequences of ten Microbacterium spp. with emphasis on heavy metal contaminated environments.</title>
        <authorList>
            <person name="Corretto E."/>
        </authorList>
    </citation>
    <scope>NUCLEOTIDE SEQUENCE [LARGE SCALE GENOMIC DNA]</scope>
    <source>
        <strain evidence="3 4">DSM 18659</strain>
    </source>
</reference>
<dbReference type="STRING" id="400772.RR49_01875"/>
<dbReference type="PANTHER" id="PTHR43698">
    <property type="entry name" value="RIBD C-TERMINAL DOMAIN CONTAINING PROTEIN"/>
    <property type="match status" value="1"/>
</dbReference>
<dbReference type="InterPro" id="IPR014710">
    <property type="entry name" value="RmlC-like_jellyroll"/>
</dbReference>
<dbReference type="Pfam" id="PF07883">
    <property type="entry name" value="Cupin_2"/>
    <property type="match status" value="1"/>
</dbReference>
<feature type="domain" description="Cupin type-2" evidence="1">
    <location>
        <begin position="41"/>
        <end position="101"/>
    </location>
</feature>
<protein>
    <submittedName>
        <fullName evidence="3">Cupin domain protein</fullName>
    </submittedName>
    <submittedName>
        <fullName evidence="2">Cupin domain-containing protein</fullName>
    </submittedName>
</protein>
<evidence type="ECO:0000259" key="1">
    <source>
        <dbReference type="Pfam" id="PF07883"/>
    </source>
</evidence>
<dbReference type="PATRIC" id="fig|400772.4.peg.1891"/>
<evidence type="ECO:0000313" key="4">
    <source>
        <dbReference type="Proteomes" id="UP000033451"/>
    </source>
</evidence>